<dbReference type="PANTHER" id="PTHR42973:SF54">
    <property type="entry name" value="FAD-BINDING PCMH-TYPE DOMAIN-CONTAINING PROTEIN"/>
    <property type="match status" value="1"/>
</dbReference>
<feature type="chain" id="PRO_5017629827" description="FAD-binding PCMH-type domain-containing protein" evidence="5">
    <location>
        <begin position="20"/>
        <end position="508"/>
    </location>
</feature>
<evidence type="ECO:0000256" key="2">
    <source>
        <dbReference type="ARBA" id="ARBA00022630"/>
    </source>
</evidence>
<comment type="similarity">
    <text evidence="1">Belongs to the oxygen-dependent FAD-linked oxidoreductase family.</text>
</comment>
<keyword evidence="8" id="KW-1185">Reference proteome</keyword>
<evidence type="ECO:0000259" key="6">
    <source>
        <dbReference type="PROSITE" id="PS51387"/>
    </source>
</evidence>
<dbReference type="InterPro" id="IPR050416">
    <property type="entry name" value="FAD-linked_Oxidoreductase"/>
</dbReference>
<dbReference type="InterPro" id="IPR036318">
    <property type="entry name" value="FAD-bd_PCMH-like_sf"/>
</dbReference>
<dbReference type="InterPro" id="IPR006094">
    <property type="entry name" value="Oxid_FAD_bind_N"/>
</dbReference>
<feature type="domain" description="FAD-binding PCMH-type" evidence="6">
    <location>
        <begin position="73"/>
        <end position="244"/>
    </location>
</feature>
<dbReference type="PROSITE" id="PS51387">
    <property type="entry name" value="FAD_PCMH"/>
    <property type="match status" value="1"/>
</dbReference>
<dbReference type="InterPro" id="IPR016169">
    <property type="entry name" value="FAD-bd_PCMH_sub2"/>
</dbReference>
<dbReference type="GO" id="GO:0016491">
    <property type="term" value="F:oxidoreductase activity"/>
    <property type="evidence" value="ECO:0007669"/>
    <property type="project" value="UniProtKB-KW"/>
</dbReference>
<organism evidence="7 8">
    <name type="scientific">Scytalidium lignicola</name>
    <name type="common">Hyphomycete</name>
    <dbReference type="NCBI Taxonomy" id="5539"/>
    <lineage>
        <taxon>Eukaryota</taxon>
        <taxon>Fungi</taxon>
        <taxon>Dikarya</taxon>
        <taxon>Ascomycota</taxon>
        <taxon>Pezizomycotina</taxon>
        <taxon>Leotiomycetes</taxon>
        <taxon>Leotiomycetes incertae sedis</taxon>
        <taxon>Scytalidium</taxon>
    </lineage>
</organism>
<evidence type="ECO:0000256" key="5">
    <source>
        <dbReference type="SAM" id="SignalP"/>
    </source>
</evidence>
<dbReference type="AlphaFoldDB" id="A0A3E2HPP2"/>
<dbReference type="SUPFAM" id="SSF56176">
    <property type="entry name" value="FAD-binding/transporter-associated domain-like"/>
    <property type="match status" value="1"/>
</dbReference>
<dbReference type="Proteomes" id="UP000258309">
    <property type="component" value="Unassembled WGS sequence"/>
</dbReference>
<dbReference type="PANTHER" id="PTHR42973">
    <property type="entry name" value="BINDING OXIDOREDUCTASE, PUTATIVE (AFU_ORTHOLOGUE AFUA_1G17690)-RELATED"/>
    <property type="match status" value="1"/>
</dbReference>
<sequence length="508" mass="53759">MKLSLVAGLFSAAAAVSSALPSSSAATEVDQAASFNATALACQALKLAYRSQVFFPSDANYTAENQHFWTPTDYLSPECVFTPQRTADVSVAIKLLTSLKATFAVRGGGHMPIPGYANTNGGVLIGFTDLNELQLSADQSYVSVGPGRRWEEVYSYLEPYGLVALGGRVGIVGVPGLLLGGGISFYSNQYGFASDNVIAYEVVLANGQIVTATASQYSDLFWALKGGGNSFAIVTRFDLSTYSSPMVCAGIVEVASTEKDIFLSAVANFGEFGSADAKAAVIPSIFMLGSLNTTVYTSALFYDGTNCSQPALANFTALPAIENTYASTTLAAYVTGTDSLIGPGTRQAFRVISSFANAQALSIVHDTFVDMVMADIWNVTGLQASVAFQPVTRNFIQQGINKGGNPQGVDVTKAPYFWMVENFSWTNPADDARISSFAAQVTNTIEAELIAAGQAAQYHYMNDAGLGQEIFQGYGPGNLAKLKAIRSKYDPSKAFTNLMPGGWKVDAA</sequence>
<keyword evidence="4" id="KW-0560">Oxidoreductase</keyword>
<protein>
    <recommendedName>
        <fullName evidence="6">FAD-binding PCMH-type domain-containing protein</fullName>
    </recommendedName>
</protein>
<feature type="non-terminal residue" evidence="7">
    <location>
        <position position="508"/>
    </location>
</feature>
<evidence type="ECO:0000313" key="7">
    <source>
        <dbReference type="EMBL" id="RFU35031.1"/>
    </source>
</evidence>
<comment type="caution">
    <text evidence="7">The sequence shown here is derived from an EMBL/GenBank/DDBJ whole genome shotgun (WGS) entry which is preliminary data.</text>
</comment>
<evidence type="ECO:0000256" key="1">
    <source>
        <dbReference type="ARBA" id="ARBA00005466"/>
    </source>
</evidence>
<name>A0A3E2HPP2_SCYLI</name>
<evidence type="ECO:0000313" key="8">
    <source>
        <dbReference type="Proteomes" id="UP000258309"/>
    </source>
</evidence>
<keyword evidence="2" id="KW-0285">Flavoprotein</keyword>
<dbReference type="OrthoDB" id="2151789at2759"/>
<keyword evidence="5" id="KW-0732">Signal</keyword>
<reference evidence="7 8" key="1">
    <citation type="submission" date="2018-05" db="EMBL/GenBank/DDBJ databases">
        <title>Draft genome sequence of Scytalidium lignicola DSM 105466, a ubiquitous saprotrophic fungus.</title>
        <authorList>
            <person name="Buettner E."/>
            <person name="Gebauer A.M."/>
            <person name="Hofrichter M."/>
            <person name="Liers C."/>
            <person name="Kellner H."/>
        </authorList>
    </citation>
    <scope>NUCLEOTIDE SEQUENCE [LARGE SCALE GENOMIC DNA]</scope>
    <source>
        <strain evidence="7 8">DSM 105466</strain>
    </source>
</reference>
<feature type="non-terminal residue" evidence="7">
    <location>
        <position position="1"/>
    </location>
</feature>
<evidence type="ECO:0000256" key="4">
    <source>
        <dbReference type="ARBA" id="ARBA00023002"/>
    </source>
</evidence>
<dbReference type="Pfam" id="PF01565">
    <property type="entry name" value="FAD_binding_4"/>
    <property type="match status" value="1"/>
</dbReference>
<gene>
    <name evidence="7" type="ORF">B7463_g1267</name>
</gene>
<dbReference type="Gene3D" id="3.30.465.10">
    <property type="match status" value="1"/>
</dbReference>
<dbReference type="GO" id="GO:0071949">
    <property type="term" value="F:FAD binding"/>
    <property type="evidence" value="ECO:0007669"/>
    <property type="project" value="InterPro"/>
</dbReference>
<evidence type="ECO:0000256" key="3">
    <source>
        <dbReference type="ARBA" id="ARBA00022827"/>
    </source>
</evidence>
<dbReference type="EMBL" id="NCSJ02000013">
    <property type="protein sequence ID" value="RFU35031.1"/>
    <property type="molecule type" value="Genomic_DNA"/>
</dbReference>
<keyword evidence="3" id="KW-0274">FAD</keyword>
<dbReference type="STRING" id="5539.A0A3E2HPP2"/>
<accession>A0A3E2HPP2</accession>
<proteinExistence type="inferred from homology"/>
<dbReference type="InterPro" id="IPR016166">
    <property type="entry name" value="FAD-bd_PCMH"/>
</dbReference>
<dbReference type="OMA" id="IRTKYDP"/>
<feature type="signal peptide" evidence="5">
    <location>
        <begin position="1"/>
        <end position="19"/>
    </location>
</feature>